<dbReference type="NCBIfam" id="TIGR02574">
    <property type="entry name" value="stabl_TIGR02574"/>
    <property type="match status" value="1"/>
</dbReference>
<proteinExistence type="predicted"/>
<evidence type="ECO:0008006" key="3">
    <source>
        <dbReference type="Google" id="ProtNLM"/>
    </source>
</evidence>
<reference evidence="1 2" key="1">
    <citation type="submission" date="2018-08" db="EMBL/GenBank/DDBJ databases">
        <title>Draft genome of candidate division NPL-UPA2 bacterium Unc8 that adapted to ultra-basic serpentinizing groundwater.</title>
        <authorList>
            <person name="Ishii S."/>
            <person name="Suzuki S."/>
            <person name="Nealson K.H."/>
        </authorList>
    </citation>
    <scope>NUCLEOTIDE SEQUENCE [LARGE SCALE GENOMIC DNA]</scope>
    <source>
        <strain evidence="1">Unc8</strain>
    </source>
</reference>
<sequence>MDKHISAADLLELSVSERIQFVEDIWDSIATMPEAVHITEKQKEELNRRLEAYHRNPNLGSPWNEVKERIIS</sequence>
<organism evidence="1 2">
    <name type="scientific">candidate division NPL-UPA2 bacterium Unc8</name>
    <dbReference type="NCBI Taxonomy" id="1980939"/>
    <lineage>
        <taxon>Bacteria</taxon>
    </lineage>
</organism>
<dbReference type="InterPro" id="IPR013406">
    <property type="entry name" value="CHP02574_addiction_mod"/>
</dbReference>
<evidence type="ECO:0000313" key="1">
    <source>
        <dbReference type="EMBL" id="RII01026.1"/>
    </source>
</evidence>
<protein>
    <recommendedName>
        <fullName evidence="3">Addiction module protein</fullName>
    </recommendedName>
</protein>
<accession>A0A399FZY3</accession>
<dbReference type="Proteomes" id="UP000266287">
    <property type="component" value="Unassembled WGS sequence"/>
</dbReference>
<evidence type="ECO:0000313" key="2">
    <source>
        <dbReference type="Proteomes" id="UP000266287"/>
    </source>
</evidence>
<dbReference type="AlphaFoldDB" id="A0A399FZY3"/>
<dbReference type="Pfam" id="PF09720">
    <property type="entry name" value="Unstab_antitox"/>
    <property type="match status" value="1"/>
</dbReference>
<comment type="caution">
    <text evidence="1">The sequence shown here is derived from an EMBL/GenBank/DDBJ whole genome shotgun (WGS) entry which is preliminary data.</text>
</comment>
<name>A0A399FZY3_UNCN2</name>
<dbReference type="EMBL" id="NDHY01000001">
    <property type="protein sequence ID" value="RII01026.1"/>
    <property type="molecule type" value="Genomic_DNA"/>
</dbReference>
<gene>
    <name evidence="1" type="ORF">B9J77_00365</name>
</gene>